<dbReference type="Pfam" id="PF13297">
    <property type="entry name" value="SDE2_2C"/>
    <property type="match status" value="1"/>
</dbReference>
<keyword evidence="4" id="KW-0539">Nucleus</keyword>
<organism evidence="10">
    <name type="scientific">Auxenochlorella protothecoides</name>
    <name type="common">Green microalga</name>
    <name type="synonym">Chlorella protothecoides</name>
    <dbReference type="NCBI Taxonomy" id="3075"/>
    <lineage>
        <taxon>Eukaryota</taxon>
        <taxon>Viridiplantae</taxon>
        <taxon>Chlorophyta</taxon>
        <taxon>core chlorophytes</taxon>
        <taxon>Trebouxiophyceae</taxon>
        <taxon>Chlorellales</taxon>
        <taxon>Chlorellaceae</taxon>
        <taxon>Auxenochlorella</taxon>
    </lineage>
</organism>
<dbReference type="GO" id="GO:0005681">
    <property type="term" value="C:spliceosomal complex"/>
    <property type="evidence" value="ECO:0007669"/>
    <property type="project" value="InterPro"/>
</dbReference>
<dbReference type="AlphaFoldDB" id="A0A1D1ZMG4"/>
<name>A0A1D1ZMG4_AUXPR</name>
<protein>
    <recommendedName>
        <fullName evidence="11">Splicing factor 3A subunit 3</fullName>
    </recommendedName>
</protein>
<feature type="coiled-coil region" evidence="5">
    <location>
        <begin position="354"/>
        <end position="381"/>
    </location>
</feature>
<dbReference type="EMBL" id="GDKF01010456">
    <property type="protein sequence ID" value="JAT68166.1"/>
    <property type="molecule type" value="Transcribed_RNA"/>
</dbReference>
<keyword evidence="3" id="KW-0508">mRNA splicing</keyword>
<dbReference type="PANTHER" id="PTHR12786">
    <property type="entry name" value="SPLICING FACTOR SF3A-RELATED"/>
    <property type="match status" value="1"/>
</dbReference>
<evidence type="ECO:0008006" key="11">
    <source>
        <dbReference type="Google" id="ProtNLM"/>
    </source>
</evidence>
<evidence type="ECO:0000259" key="6">
    <source>
        <dbReference type="Pfam" id="PF11931"/>
    </source>
</evidence>
<dbReference type="Pfam" id="PF16837">
    <property type="entry name" value="SF3A3"/>
    <property type="match status" value="1"/>
</dbReference>
<dbReference type="Pfam" id="PF11931">
    <property type="entry name" value="SF3a60_Prp9_C"/>
    <property type="match status" value="1"/>
</dbReference>
<accession>A0A1D1ZMG4</accession>
<feature type="domain" description="Splicing factor SF3a60 binding" evidence="7">
    <location>
        <begin position="76"/>
        <end position="101"/>
    </location>
</feature>
<dbReference type="Pfam" id="PF12108">
    <property type="entry name" value="SF3a60_bindingd"/>
    <property type="match status" value="1"/>
</dbReference>
<evidence type="ECO:0000259" key="8">
    <source>
        <dbReference type="Pfam" id="PF13297"/>
    </source>
</evidence>
<evidence type="ECO:0000259" key="9">
    <source>
        <dbReference type="Pfam" id="PF16837"/>
    </source>
</evidence>
<evidence type="ECO:0000256" key="3">
    <source>
        <dbReference type="ARBA" id="ARBA00023187"/>
    </source>
</evidence>
<dbReference type="GO" id="GO:0003723">
    <property type="term" value="F:RNA binding"/>
    <property type="evidence" value="ECO:0007669"/>
    <property type="project" value="InterPro"/>
</dbReference>
<evidence type="ECO:0000313" key="10">
    <source>
        <dbReference type="EMBL" id="JAT68166.1"/>
    </source>
</evidence>
<evidence type="ECO:0000256" key="4">
    <source>
        <dbReference type="ARBA" id="ARBA00023242"/>
    </source>
</evidence>
<feature type="domain" description="Splicing factor SF3a60 /Prp9 subunit C-terminal" evidence="6">
    <location>
        <begin position="393"/>
        <end position="511"/>
    </location>
</feature>
<dbReference type="InterPro" id="IPR024598">
    <property type="entry name" value="SF3a60/Prp9_C"/>
</dbReference>
<dbReference type="GO" id="GO:0000398">
    <property type="term" value="P:mRNA splicing, via spliceosome"/>
    <property type="evidence" value="ECO:0007669"/>
    <property type="project" value="InterPro"/>
</dbReference>
<evidence type="ECO:0000256" key="5">
    <source>
        <dbReference type="SAM" id="Coils"/>
    </source>
</evidence>
<reference evidence="10" key="1">
    <citation type="submission" date="2015-08" db="EMBL/GenBank/DDBJ databases">
        <authorList>
            <person name="Babu N.S."/>
            <person name="Beckwith C.J."/>
            <person name="Beseler K.G."/>
            <person name="Brison A."/>
            <person name="Carone J.V."/>
            <person name="Caskin T.P."/>
            <person name="Diamond M."/>
            <person name="Durham M.E."/>
            <person name="Foxe J.M."/>
            <person name="Go M."/>
            <person name="Henderson B.A."/>
            <person name="Jones I.B."/>
            <person name="McGettigan J.A."/>
            <person name="Micheletti S.J."/>
            <person name="Nasrallah M.E."/>
            <person name="Ortiz D."/>
            <person name="Piller C.R."/>
            <person name="Privatt S.R."/>
            <person name="Schneider S.L."/>
            <person name="Sharp S."/>
            <person name="Smith T.C."/>
            <person name="Stanton J.D."/>
            <person name="Ullery H.E."/>
            <person name="Wilson R.J."/>
            <person name="Serrano M.G."/>
            <person name="Buck G."/>
            <person name="Lee V."/>
            <person name="Wang Y."/>
            <person name="Carvalho R."/>
            <person name="Voegtly L."/>
            <person name="Shi R."/>
            <person name="Duckworth R."/>
            <person name="Johnson A."/>
            <person name="Loviza R."/>
            <person name="Walstead R."/>
            <person name="Shah Z."/>
            <person name="Kiflezghi M."/>
            <person name="Wade K."/>
            <person name="Ball S.L."/>
            <person name="Bradley K.W."/>
            <person name="Asai D.J."/>
            <person name="Bowman C.A."/>
            <person name="Russell D.A."/>
            <person name="Pope W.H."/>
            <person name="Jacobs-Sera D."/>
            <person name="Hendrix R.W."/>
            <person name="Hatfull G.F."/>
        </authorList>
    </citation>
    <scope>NUCLEOTIDE SEQUENCE</scope>
</reference>
<sequence length="511" mass="57162">MATTLLENTRQQHEDMERLERLIVKDFRTETKTYKDKLLQSHRVRGLLDALQSRAAALVDIYKDEDESRKQDIAALRGADPISTFYDRLKEVRAYHRRFPSEDITEGDGSEALLAAAEPAVAFSGEEALGRYLDLHELHAAHSNGAFAGQPLDYHTYVLALADWSRVARPARTSRAYREYLERLAAYLESFHARTQPLADLDAQMRGAVAEFEEAWARGAVPGWEDRGAGGAAAAGGRGEVPEGALDLDAFDSVDELELLDPERIKQALRALHLKCGGTPRQRAARLFSTRGKTPDQLDPALFAKGAAPAAALSQAQRERAEAAARGAALLEARVSRLLRLLGTVHADTAGRVEKRQAQTYEELLAEQAEAEEEGDLVEEDSDEEAPIYNPLKLPLGWDGKPIPFWLYRLHGLNIEFKCEICGGASYWGRRAFERHFKEPQHQRGLKTLGVPWSREFYEITSIADALALWKSMRERQRSGAAPGTEEEFEDDAGNVYNKKTWEDLRRQGLV</sequence>
<feature type="domain" description="SDE2/SF3A3 SAP" evidence="8">
    <location>
        <begin position="220"/>
        <end position="305"/>
    </location>
</feature>
<evidence type="ECO:0000256" key="2">
    <source>
        <dbReference type="ARBA" id="ARBA00022664"/>
    </source>
</evidence>
<dbReference type="InterPro" id="IPR025086">
    <property type="entry name" value="SDE2/SF3A3_SAP"/>
</dbReference>
<dbReference type="InterPro" id="IPR031774">
    <property type="entry name" value="SF3A3_dom"/>
</dbReference>
<dbReference type="PANTHER" id="PTHR12786:SF2">
    <property type="entry name" value="SPLICING FACTOR 3A SUBUNIT 3"/>
    <property type="match status" value="1"/>
</dbReference>
<evidence type="ECO:0000256" key="1">
    <source>
        <dbReference type="ARBA" id="ARBA00004123"/>
    </source>
</evidence>
<keyword evidence="2" id="KW-0507">mRNA processing</keyword>
<dbReference type="InterPro" id="IPR021966">
    <property type="entry name" value="SF3a60_bindingd"/>
</dbReference>
<feature type="domain" description="SF3A3" evidence="9">
    <location>
        <begin position="123"/>
        <end position="165"/>
    </location>
</feature>
<gene>
    <name evidence="10" type="ORF">g.924</name>
</gene>
<comment type="subcellular location">
    <subcellularLocation>
        <location evidence="1">Nucleus</location>
    </subcellularLocation>
</comment>
<evidence type="ECO:0000259" key="7">
    <source>
        <dbReference type="Pfam" id="PF12108"/>
    </source>
</evidence>
<proteinExistence type="predicted"/>
<keyword evidence="5" id="KW-0175">Coiled coil</keyword>
<dbReference type="InterPro" id="IPR051421">
    <property type="entry name" value="RNA_Proc_DNA_Dmg_Regulator"/>
</dbReference>